<dbReference type="AlphaFoldDB" id="A0A5C5FWJ3"/>
<keyword evidence="3" id="KW-1185">Reference proteome</keyword>
<name>A0A5C5FWJ3_9BASI</name>
<dbReference type="Proteomes" id="UP000311382">
    <property type="component" value="Unassembled WGS sequence"/>
</dbReference>
<comment type="caution">
    <text evidence="2">The sequence shown here is derived from an EMBL/GenBank/DDBJ whole genome shotgun (WGS) entry which is preliminary data.</text>
</comment>
<sequence>MAFSPRARPDTVHLAFSDADLTDTYRDERSSAAASSPRARHPRGDTPLSRGRGNADDTGTSPGRWSVSRRSASDAADEDQGDDLRELSNLDKLLNLLDGDEQDDTWDASFRHGGGLSRSVGMSTPPPPTGQHSTSHPPPAPSTVRRRDVSAARPSPSSRRPAQYPTTETAFSTAASPETASPSTRNFRPPLSARAPSALEILQRANGFSVARDGAPDSPSPRPGSVAALRRSGEGDRSGFEGSSTSLKGKERRYDAGERTDAAVDGSYEETVASVDSITRVAEAALQEFDTIVSHNSPNGRPASRLRNIPSPPRSATPSNDGNFAAQPASSAAPRFERRHEPYNTDGTARDINLQLVQELRDAQDYIAYLQNELHAINDVVVQLREKPDPAVHAYESHPGLQGAQASPRLTEQEQVAQTTQAAFEVVKHTLAMLPSLPSSASPSGSDPSSSTAPSVLSLHRALAFTRSVDQLAHRSHDLRRDEDIFQEDNLRGVLRVVDGWAARDEASGGL</sequence>
<feature type="region of interest" description="Disordered" evidence="1">
    <location>
        <begin position="1"/>
        <end position="84"/>
    </location>
</feature>
<gene>
    <name evidence="2" type="ORF">DMC30DRAFT_446299</name>
</gene>
<feature type="compositionally biased region" description="Basic and acidic residues" evidence="1">
    <location>
        <begin position="248"/>
        <end position="262"/>
    </location>
</feature>
<dbReference type="EMBL" id="SOZI01000047">
    <property type="protein sequence ID" value="TNY21253.1"/>
    <property type="molecule type" value="Genomic_DNA"/>
</dbReference>
<feature type="compositionally biased region" description="Low complexity" evidence="1">
    <location>
        <begin position="151"/>
        <end position="184"/>
    </location>
</feature>
<protein>
    <submittedName>
        <fullName evidence="2">Uncharacterized protein</fullName>
    </submittedName>
</protein>
<feature type="region of interest" description="Disordered" evidence="1">
    <location>
        <begin position="292"/>
        <end position="347"/>
    </location>
</feature>
<organism evidence="2 3">
    <name type="scientific">Rhodotorula diobovata</name>
    <dbReference type="NCBI Taxonomy" id="5288"/>
    <lineage>
        <taxon>Eukaryota</taxon>
        <taxon>Fungi</taxon>
        <taxon>Dikarya</taxon>
        <taxon>Basidiomycota</taxon>
        <taxon>Pucciniomycotina</taxon>
        <taxon>Microbotryomycetes</taxon>
        <taxon>Sporidiobolales</taxon>
        <taxon>Sporidiobolaceae</taxon>
        <taxon>Rhodotorula</taxon>
    </lineage>
</organism>
<accession>A0A5C5FWJ3</accession>
<proteinExistence type="predicted"/>
<evidence type="ECO:0000313" key="3">
    <source>
        <dbReference type="Proteomes" id="UP000311382"/>
    </source>
</evidence>
<evidence type="ECO:0000313" key="2">
    <source>
        <dbReference type="EMBL" id="TNY21253.1"/>
    </source>
</evidence>
<dbReference type="OrthoDB" id="2526096at2759"/>
<reference evidence="2 3" key="1">
    <citation type="submission" date="2019-03" db="EMBL/GenBank/DDBJ databases">
        <title>Rhodosporidium diobovatum UCD-FST 08-225 genome sequencing, assembly, and annotation.</title>
        <authorList>
            <person name="Fakankun I.U."/>
            <person name="Fristensky B."/>
            <person name="Levin D.B."/>
        </authorList>
    </citation>
    <scope>NUCLEOTIDE SEQUENCE [LARGE SCALE GENOMIC DNA]</scope>
    <source>
        <strain evidence="2 3">UCD-FST 08-225</strain>
    </source>
</reference>
<feature type="region of interest" description="Disordered" evidence="1">
    <location>
        <begin position="99"/>
        <end position="268"/>
    </location>
</feature>
<evidence type="ECO:0000256" key="1">
    <source>
        <dbReference type="SAM" id="MobiDB-lite"/>
    </source>
</evidence>
<feature type="compositionally biased region" description="Low complexity" evidence="1">
    <location>
        <begin position="64"/>
        <end position="74"/>
    </location>
</feature>